<feature type="region of interest" description="Disordered" evidence="1">
    <location>
        <begin position="206"/>
        <end position="227"/>
    </location>
</feature>
<name>A0A812X5P2_9DINO</name>
<organism evidence="2 3">
    <name type="scientific">Symbiodinium necroappetens</name>
    <dbReference type="NCBI Taxonomy" id="1628268"/>
    <lineage>
        <taxon>Eukaryota</taxon>
        <taxon>Sar</taxon>
        <taxon>Alveolata</taxon>
        <taxon>Dinophyceae</taxon>
        <taxon>Suessiales</taxon>
        <taxon>Symbiodiniaceae</taxon>
        <taxon>Symbiodinium</taxon>
    </lineage>
</organism>
<evidence type="ECO:0000313" key="3">
    <source>
        <dbReference type="Proteomes" id="UP000601435"/>
    </source>
</evidence>
<dbReference type="InterPro" id="IPR036691">
    <property type="entry name" value="Endo/exonu/phosph_ase_sf"/>
</dbReference>
<evidence type="ECO:0000256" key="1">
    <source>
        <dbReference type="SAM" id="MobiDB-lite"/>
    </source>
</evidence>
<reference evidence="2" key="1">
    <citation type="submission" date="2021-02" db="EMBL/GenBank/DDBJ databases">
        <authorList>
            <person name="Dougan E. K."/>
            <person name="Rhodes N."/>
            <person name="Thang M."/>
            <person name="Chan C."/>
        </authorList>
    </citation>
    <scope>NUCLEOTIDE SEQUENCE</scope>
</reference>
<feature type="non-terminal residue" evidence="2">
    <location>
        <position position="269"/>
    </location>
</feature>
<evidence type="ECO:0008006" key="4">
    <source>
        <dbReference type="Google" id="ProtNLM"/>
    </source>
</evidence>
<keyword evidence="3" id="KW-1185">Reference proteome</keyword>
<dbReference type="OrthoDB" id="449152at2759"/>
<dbReference type="SUPFAM" id="SSF56219">
    <property type="entry name" value="DNase I-like"/>
    <property type="match status" value="1"/>
</dbReference>
<proteinExistence type="predicted"/>
<comment type="caution">
    <text evidence="2">The sequence shown here is derived from an EMBL/GenBank/DDBJ whole genome shotgun (WGS) entry which is preliminary data.</text>
</comment>
<dbReference type="Gene3D" id="3.60.10.10">
    <property type="entry name" value="Endonuclease/exonuclease/phosphatase"/>
    <property type="match status" value="1"/>
</dbReference>
<evidence type="ECO:0000313" key="2">
    <source>
        <dbReference type="EMBL" id="CAE7719887.1"/>
    </source>
</evidence>
<gene>
    <name evidence="2" type="ORF">SNEC2469_LOCUS20754</name>
</gene>
<dbReference type="EMBL" id="CAJNJA010036393">
    <property type="protein sequence ID" value="CAE7719887.1"/>
    <property type="molecule type" value="Genomic_DNA"/>
</dbReference>
<sequence length="269" mass="30028">MTSHYHMIHTGLSNRKAGILVMIHKSLVSSSSIRITAPIPGRLILVRLETSPAICIIGTYQHVWSEVKGAVECEAEREVFWTRLNELVRGTPWRCQLVLAGDFNTPCQEQAPHVGTGLASVTGAVRQKDQHRLQQLIVSHNLVALNTWGRRSYSHTYQFDHAGGQHRTQIDFILCRAHHGDPLAKGARTIRAPFVPDKGMRHFPILASLPKPQPPRQSRAGQSSVGAKEVMQHLQGQPDLAVGLVRQLWALRRQRFGISLQVAPLLCLR</sequence>
<dbReference type="AlphaFoldDB" id="A0A812X5P2"/>
<protein>
    <recommendedName>
        <fullName evidence="4">Endonuclease/exonuclease/phosphatase domain-containing protein</fullName>
    </recommendedName>
</protein>
<dbReference type="Proteomes" id="UP000601435">
    <property type="component" value="Unassembled WGS sequence"/>
</dbReference>
<accession>A0A812X5P2</accession>